<sequence>MKSATLPSLRVEPELREAAESVLQEGETLSGFIEASVRETIQRRRVRAEFIARGLASREEAKRTGVYIDADVVHAELAKKLAQARTRLQKKARA</sequence>
<dbReference type="eggNOG" id="COG3905">
    <property type="taxonomic scope" value="Bacteria"/>
</dbReference>
<dbReference type="NCBIfam" id="NF041551">
    <property type="entry name" value="YlcI_YnfO_N"/>
    <property type="match status" value="1"/>
</dbReference>
<proteinExistence type="predicted"/>
<evidence type="ECO:0000313" key="1">
    <source>
        <dbReference type="EMBL" id="ABM94629.1"/>
    </source>
</evidence>
<dbReference type="KEGG" id="mpt:Mpe_A1667"/>
<organism evidence="1 2">
    <name type="scientific">Methylibium petroleiphilum (strain ATCC BAA-1232 / LMG 22953 / PM1)</name>
    <dbReference type="NCBI Taxonomy" id="420662"/>
    <lineage>
        <taxon>Bacteria</taxon>
        <taxon>Pseudomonadati</taxon>
        <taxon>Pseudomonadota</taxon>
        <taxon>Betaproteobacteria</taxon>
        <taxon>Burkholderiales</taxon>
        <taxon>Sphaerotilaceae</taxon>
        <taxon>Methylibium</taxon>
    </lineage>
</organism>
<dbReference type="STRING" id="420662.Mpe_A1667"/>
<accession>A2SGE0</accession>
<dbReference type="Proteomes" id="UP000000366">
    <property type="component" value="Chromosome"/>
</dbReference>
<dbReference type="EMBL" id="CP000555">
    <property type="protein sequence ID" value="ABM94629.1"/>
    <property type="molecule type" value="Genomic_DNA"/>
</dbReference>
<evidence type="ECO:0000313" key="2">
    <source>
        <dbReference type="Proteomes" id="UP000000366"/>
    </source>
</evidence>
<dbReference type="HOGENOM" id="CLU_173852_0_0_4"/>
<dbReference type="RefSeq" id="WP_011829266.1">
    <property type="nucleotide sequence ID" value="NC_008825.1"/>
</dbReference>
<keyword evidence="2" id="KW-1185">Reference proteome</keyword>
<dbReference type="AlphaFoldDB" id="A2SGE0"/>
<evidence type="ECO:0008006" key="3">
    <source>
        <dbReference type="Google" id="ProtNLM"/>
    </source>
</evidence>
<reference evidence="1 2" key="1">
    <citation type="journal article" date="2007" name="J. Bacteriol.">
        <title>Whole-genome analysis of the methyl tert-butyl ether-degrading beta-proteobacterium Methylibium petroleiphilum PM1.</title>
        <authorList>
            <person name="Kane S.R."/>
            <person name="Chakicherla A.Y."/>
            <person name="Chain P.S.G."/>
            <person name="Schmidt R."/>
            <person name="Shin M.W."/>
            <person name="Legler T.C."/>
            <person name="Scow K.M."/>
            <person name="Larimer F.W."/>
            <person name="Lucas S.M."/>
            <person name="Richardson P.M."/>
            <person name="Hristova K.R."/>
        </authorList>
    </citation>
    <scope>NUCLEOTIDE SEQUENCE [LARGE SCALE GENOMIC DNA]</scope>
    <source>
        <strain evidence="2">ATCC BAA-1232 / LMG 22953 / PM1</strain>
    </source>
</reference>
<name>A2SGE0_METPP</name>
<protein>
    <recommendedName>
        <fullName evidence="3">Prevent-host-death protein</fullName>
    </recommendedName>
</protein>
<gene>
    <name evidence="1" type="ordered locus">Mpe_A1667</name>
</gene>